<feature type="region of interest" description="Disordered" evidence="1">
    <location>
        <begin position="32"/>
        <end position="74"/>
    </location>
</feature>
<evidence type="ECO:0000313" key="4">
    <source>
        <dbReference type="Proteomes" id="UP000013307"/>
    </source>
</evidence>
<dbReference type="InterPro" id="IPR012347">
    <property type="entry name" value="Ferritin-like"/>
</dbReference>
<name>N0BCH6_9EURY</name>
<dbReference type="PROSITE" id="PS51257">
    <property type="entry name" value="PROKAR_LIPOPROTEIN"/>
    <property type="match status" value="1"/>
</dbReference>
<dbReference type="Proteomes" id="UP000013307">
    <property type="component" value="Chromosome"/>
</dbReference>
<feature type="compositionally biased region" description="Low complexity" evidence="1">
    <location>
        <begin position="32"/>
        <end position="46"/>
    </location>
</feature>
<dbReference type="eggNOG" id="arCOG03957">
    <property type="taxonomic scope" value="Archaea"/>
</dbReference>
<keyword evidence="4" id="KW-1185">Reference proteome</keyword>
<dbReference type="Pfam" id="PF09968">
    <property type="entry name" value="DUF2202"/>
    <property type="match status" value="1"/>
</dbReference>
<organism evidence="3 4">
    <name type="scientific">Archaeoglobus sulfaticallidus PM70-1</name>
    <dbReference type="NCBI Taxonomy" id="387631"/>
    <lineage>
        <taxon>Archaea</taxon>
        <taxon>Methanobacteriati</taxon>
        <taxon>Methanobacteriota</taxon>
        <taxon>Archaeoglobi</taxon>
        <taxon>Archaeoglobales</taxon>
        <taxon>Archaeoglobaceae</taxon>
        <taxon>Archaeoglobus</taxon>
    </lineage>
</organism>
<dbReference type="STRING" id="387631.Asulf_00685"/>
<evidence type="ECO:0000313" key="3">
    <source>
        <dbReference type="EMBL" id="AGK60703.1"/>
    </source>
</evidence>
<dbReference type="GeneID" id="15392328"/>
<dbReference type="AlphaFoldDB" id="N0BCH6"/>
<dbReference type="HOGENOM" id="CLU_051317_0_0_2"/>
<gene>
    <name evidence="3" type="ORF">Asulf_00685</name>
</gene>
<feature type="compositionally biased region" description="Gly residues" evidence="1">
    <location>
        <begin position="47"/>
        <end position="74"/>
    </location>
</feature>
<dbReference type="KEGG" id="ast:Asulf_00685"/>
<feature type="domain" description="DUF2202" evidence="2">
    <location>
        <begin position="99"/>
        <end position="257"/>
    </location>
</feature>
<dbReference type="OrthoDB" id="117100at2157"/>
<protein>
    <submittedName>
        <fullName evidence="3">Uncharacterized protein conserved in archaea</fullName>
    </submittedName>
</protein>
<dbReference type="Gene3D" id="1.20.1260.10">
    <property type="match status" value="1"/>
</dbReference>
<dbReference type="CDD" id="cd01048">
    <property type="entry name" value="Ferritin_like_AB2"/>
    <property type="match status" value="1"/>
</dbReference>
<proteinExistence type="predicted"/>
<dbReference type="InterPro" id="IPR009078">
    <property type="entry name" value="Ferritin-like_SF"/>
</dbReference>
<evidence type="ECO:0000256" key="1">
    <source>
        <dbReference type="SAM" id="MobiDB-lite"/>
    </source>
</evidence>
<accession>N0BCH6</accession>
<dbReference type="SUPFAM" id="SSF47240">
    <property type="entry name" value="Ferritin-like"/>
    <property type="match status" value="1"/>
</dbReference>
<evidence type="ECO:0000259" key="2">
    <source>
        <dbReference type="Pfam" id="PF09968"/>
    </source>
</evidence>
<sequence length="258" mass="28497">MKKFGKNIWIGLILIGMVLVLTSGCVQKTQETAPAETQTPTPVQTGMGNGIGVGHGVGQGQGAGQHGNSGMGNGNMGSMGSTIMANVETLPRQNLSQDEIDGIMYMREEEKLARDVYLALYDKWGLQIFSNIARSEQMHMDAVLALIKKYNLTDPAKDVGEFTNPHLQELYDNLVEQGSKSEVDALKVGALIEEVDIKDLKDWLAKNDNEDIELVYDNLMRGSENHLRAFTSVLKNYGVTYEPQVISEDEYQEIINAR</sequence>
<dbReference type="RefSeq" id="WP_015590302.1">
    <property type="nucleotide sequence ID" value="NC_021169.1"/>
</dbReference>
<dbReference type="EMBL" id="CP005290">
    <property type="protein sequence ID" value="AGK60703.1"/>
    <property type="molecule type" value="Genomic_DNA"/>
</dbReference>
<reference evidence="3 4" key="1">
    <citation type="journal article" date="2013" name="Genome Announc.">
        <title>Complete Genome Sequence of the Thermophilic and Facultatively Chemolithoautotrophic Sulfate Reducer Archaeoglobus sulfaticallidus Strain PM70-1T.</title>
        <authorList>
            <person name="Stokke R."/>
            <person name="Hocking W.P."/>
            <person name="Steinsbu B.O."/>
            <person name="Steen I.H."/>
        </authorList>
    </citation>
    <scope>NUCLEOTIDE SEQUENCE [LARGE SCALE GENOMIC DNA]</scope>
    <source>
        <strain evidence="3">PM70-1</strain>
    </source>
</reference>
<dbReference type="InterPro" id="IPR019243">
    <property type="entry name" value="DUF2202"/>
</dbReference>